<keyword evidence="7" id="KW-0479">Metal-binding</keyword>
<feature type="binding site" evidence="7">
    <location>
        <position position="158"/>
    </location>
    <ligand>
        <name>Mg(2+)</name>
        <dbReference type="ChEBI" id="CHEBI:18420"/>
    </ligand>
</feature>
<evidence type="ECO:0000256" key="5">
    <source>
        <dbReference type="ARBA" id="ARBA00022989"/>
    </source>
</evidence>
<evidence type="ECO:0000256" key="6">
    <source>
        <dbReference type="ARBA" id="ARBA00023136"/>
    </source>
</evidence>
<evidence type="ECO:0000256" key="2">
    <source>
        <dbReference type="ARBA" id="ARBA00022475"/>
    </source>
</evidence>
<reference evidence="10" key="1">
    <citation type="submission" date="2017-09" db="EMBL/GenBank/DDBJ databases">
        <title>Depth-based differentiation of microbial function through sediment-hosted aquifers and enrichment of novel symbionts in the deep terrestrial subsurface.</title>
        <authorList>
            <person name="Probst A.J."/>
            <person name="Ladd B."/>
            <person name="Jarett J.K."/>
            <person name="Geller-Mcgrath D.E."/>
            <person name="Sieber C.M.K."/>
            <person name="Emerson J.B."/>
            <person name="Anantharaman K."/>
            <person name="Thomas B.C."/>
            <person name="Malmstrom R."/>
            <person name="Stieglmeier M."/>
            <person name="Klingl A."/>
            <person name="Woyke T."/>
            <person name="Ryan C.M."/>
            <person name="Banfield J.F."/>
        </authorList>
    </citation>
    <scope>NUCLEOTIDE SEQUENCE [LARGE SCALE GENOMIC DNA]</scope>
</reference>
<dbReference type="Pfam" id="PF00953">
    <property type="entry name" value="Glycos_transf_4"/>
    <property type="match status" value="1"/>
</dbReference>
<feature type="transmembrane region" description="Helical" evidence="8">
    <location>
        <begin position="167"/>
        <end position="186"/>
    </location>
</feature>
<evidence type="ECO:0000313" key="9">
    <source>
        <dbReference type="EMBL" id="PIS14013.1"/>
    </source>
</evidence>
<accession>A0A2H0WN01</accession>
<evidence type="ECO:0000256" key="4">
    <source>
        <dbReference type="ARBA" id="ARBA00022692"/>
    </source>
</evidence>
<comment type="cofactor">
    <cofactor evidence="7">
        <name>Mg(2+)</name>
        <dbReference type="ChEBI" id="CHEBI:18420"/>
    </cofactor>
</comment>
<evidence type="ECO:0000313" key="10">
    <source>
        <dbReference type="Proteomes" id="UP000230033"/>
    </source>
</evidence>
<evidence type="ECO:0000256" key="8">
    <source>
        <dbReference type="SAM" id="Phobius"/>
    </source>
</evidence>
<comment type="caution">
    <text evidence="9">The sequence shown here is derived from an EMBL/GenBank/DDBJ whole genome shotgun (WGS) entry which is preliminary data.</text>
</comment>
<dbReference type="PANTHER" id="PTHR22926:SF3">
    <property type="entry name" value="UNDECAPRENYL-PHOSPHATE ALPHA-N-ACETYLGLUCOSAMINYL 1-PHOSPHATE TRANSFERASE"/>
    <property type="match status" value="1"/>
</dbReference>
<protein>
    <recommendedName>
        <fullName evidence="11">Undecaprenyl-phosphate alpha-N-acetylglucosaminyl 1-phosphate transferase</fullName>
    </recommendedName>
</protein>
<dbReference type="AlphaFoldDB" id="A0A2H0WN01"/>
<feature type="transmembrane region" description="Helical" evidence="8">
    <location>
        <begin position="134"/>
        <end position="155"/>
    </location>
</feature>
<feature type="transmembrane region" description="Helical" evidence="8">
    <location>
        <begin position="6"/>
        <end position="32"/>
    </location>
</feature>
<evidence type="ECO:0008006" key="11">
    <source>
        <dbReference type="Google" id="ProtNLM"/>
    </source>
</evidence>
<keyword evidence="4 8" id="KW-0812">Transmembrane</keyword>
<dbReference type="GO" id="GO:0071555">
    <property type="term" value="P:cell wall organization"/>
    <property type="evidence" value="ECO:0007669"/>
    <property type="project" value="TreeGrafter"/>
</dbReference>
<dbReference type="PANTHER" id="PTHR22926">
    <property type="entry name" value="PHOSPHO-N-ACETYLMURAMOYL-PENTAPEPTIDE-TRANSFERASE"/>
    <property type="match status" value="1"/>
</dbReference>
<keyword evidence="6 8" id="KW-0472">Membrane</keyword>
<keyword evidence="7" id="KW-0460">Magnesium</keyword>
<name>A0A2H0WN01_9BACT</name>
<keyword evidence="5 8" id="KW-1133">Transmembrane helix</keyword>
<keyword evidence="3" id="KW-0808">Transferase</keyword>
<comment type="subcellular location">
    <subcellularLocation>
        <location evidence="1">Cell membrane</location>
        <topology evidence="1">Multi-pass membrane protein</topology>
    </subcellularLocation>
</comment>
<organism evidence="9 10">
    <name type="scientific">Candidatus Shapirobacteria bacterium CG09_land_8_20_14_0_10_47_13</name>
    <dbReference type="NCBI Taxonomy" id="1974481"/>
    <lineage>
        <taxon>Bacteria</taxon>
        <taxon>Candidatus Shapironibacteriota</taxon>
    </lineage>
</organism>
<dbReference type="GO" id="GO:0016780">
    <property type="term" value="F:phosphotransferase activity, for other substituted phosphate groups"/>
    <property type="evidence" value="ECO:0007669"/>
    <property type="project" value="InterPro"/>
</dbReference>
<evidence type="ECO:0000256" key="1">
    <source>
        <dbReference type="ARBA" id="ARBA00004651"/>
    </source>
</evidence>
<feature type="transmembrane region" description="Helical" evidence="8">
    <location>
        <begin position="107"/>
        <end position="128"/>
    </location>
</feature>
<dbReference type="CDD" id="cd06853">
    <property type="entry name" value="GT_WecA_like"/>
    <property type="match status" value="1"/>
</dbReference>
<feature type="transmembrane region" description="Helical" evidence="8">
    <location>
        <begin position="53"/>
        <end position="73"/>
    </location>
</feature>
<dbReference type="GO" id="GO:0046872">
    <property type="term" value="F:metal ion binding"/>
    <property type="evidence" value="ECO:0007669"/>
    <property type="project" value="UniProtKB-KW"/>
</dbReference>
<evidence type="ECO:0000256" key="3">
    <source>
        <dbReference type="ARBA" id="ARBA00022679"/>
    </source>
</evidence>
<dbReference type="Proteomes" id="UP000230033">
    <property type="component" value="Unassembled WGS sequence"/>
</dbReference>
<sequence length="342" mass="37381">MDFPLLTNLILGPILLAFAIAFVTTPIVIFTYRRLGWVELPNRHAKDTHTYPVPRGGGIPVYVSLLVSGLLLLPFDRQLTGILAGATLMMVMGVLDDRFNINPYLRLGGCFLAAVLVIRAGIGISFITNPLGGIIVLSAVFATALAIFWMMFLANTVNWAKGFDGQLPGIVAVAAITIALFSLRYSADITQWPIAILASITAGAYLGFLPFNFYPQKIMPGYGGGTLAGFMLAVLTILSTSKILTAMVVLGIPIADAGWSMLRRVLTGHSPVWGDRGHLHHKILDEWRWGKRRAALFYWLVTALLGVLALNLNSQQKFYTIILLAVIIGGLLLWFNYFTKST</sequence>
<dbReference type="GO" id="GO:0005886">
    <property type="term" value="C:plasma membrane"/>
    <property type="evidence" value="ECO:0007669"/>
    <property type="project" value="UniProtKB-SubCell"/>
</dbReference>
<keyword evidence="2" id="KW-1003">Cell membrane</keyword>
<gene>
    <name evidence="9" type="ORF">COT65_01090</name>
</gene>
<feature type="transmembrane region" description="Helical" evidence="8">
    <location>
        <begin position="318"/>
        <end position="338"/>
    </location>
</feature>
<dbReference type="GO" id="GO:0044038">
    <property type="term" value="P:cell wall macromolecule biosynthetic process"/>
    <property type="evidence" value="ECO:0007669"/>
    <property type="project" value="TreeGrafter"/>
</dbReference>
<proteinExistence type="predicted"/>
<dbReference type="EMBL" id="PEZJ01000014">
    <property type="protein sequence ID" value="PIS14013.1"/>
    <property type="molecule type" value="Genomic_DNA"/>
</dbReference>
<feature type="transmembrane region" description="Helical" evidence="8">
    <location>
        <begin position="192"/>
        <end position="214"/>
    </location>
</feature>
<evidence type="ECO:0000256" key="7">
    <source>
        <dbReference type="PIRSR" id="PIRSR600715-1"/>
    </source>
</evidence>
<dbReference type="InterPro" id="IPR000715">
    <property type="entry name" value="Glycosyl_transferase_4"/>
</dbReference>
<feature type="transmembrane region" description="Helical" evidence="8">
    <location>
        <begin position="295"/>
        <end position="312"/>
    </location>
</feature>
<dbReference type="GO" id="GO:0009103">
    <property type="term" value="P:lipopolysaccharide biosynthetic process"/>
    <property type="evidence" value="ECO:0007669"/>
    <property type="project" value="TreeGrafter"/>
</dbReference>